<name>A0A8E5NJE3_SCHGR</name>
<dbReference type="SUPFAM" id="SSF52540">
    <property type="entry name" value="P-loop containing nucleoside triphosphate hydrolases"/>
    <property type="match status" value="1"/>
</dbReference>
<sequence length="203" mass="22560">MVKENPKAMVICGPSGCGKSTLLKKLFDEFPDKFGFSVSHTTRSPRSGEVDGVHYNFTTKEAMKAAINNGEFLESAEYNHNLYGTSKAAVEKVSQSGKICVLDIEIQGVKQIKQTSLKPLYVFIKPPSLSTLEERLRGRGTESEESLQRRLTIAATELEYGETPGNFDIIIVNDVLEKAYSELREFVLKELQRCKDIDGASDS</sequence>
<dbReference type="CDD" id="cd00071">
    <property type="entry name" value="GMPK"/>
    <property type="match status" value="1"/>
</dbReference>
<dbReference type="RefSeq" id="XP_049828069.1">
    <property type="nucleotide sequence ID" value="XM_049972112.1"/>
</dbReference>
<dbReference type="FunFam" id="3.40.50.300:FF:000776">
    <property type="entry name" value="Guanylate kinase 2"/>
    <property type="match status" value="1"/>
</dbReference>
<dbReference type="GO" id="GO:0005829">
    <property type="term" value="C:cytosol"/>
    <property type="evidence" value="ECO:0007669"/>
    <property type="project" value="TreeGrafter"/>
</dbReference>
<dbReference type="Pfam" id="PF00625">
    <property type="entry name" value="Guanylate_kin"/>
    <property type="match status" value="1"/>
</dbReference>
<dbReference type="GO" id="GO:0005524">
    <property type="term" value="F:ATP binding"/>
    <property type="evidence" value="ECO:0007669"/>
    <property type="project" value="UniProtKB-KW"/>
</dbReference>
<accession>A0A8E5NJE3</accession>
<evidence type="ECO:0000256" key="1">
    <source>
        <dbReference type="ARBA" id="ARBA00005790"/>
    </source>
</evidence>
<reference evidence="8" key="1">
    <citation type="journal article" date="2021" name="J. Neurophysiol.">
        <title>Gene transcription changes in a locust model of noise-induced deafness.</title>
        <authorList>
            <person name="French A.S."/>
            <person name="Warren B."/>
        </authorList>
    </citation>
    <scope>NUCLEOTIDE SEQUENCE</scope>
</reference>
<evidence type="ECO:0000256" key="2">
    <source>
        <dbReference type="ARBA" id="ARBA00012961"/>
    </source>
</evidence>
<organism evidence="8">
    <name type="scientific">Schistocerca gregaria</name>
    <name type="common">Desert locust</name>
    <name type="synonym">Gryllus gregarius</name>
    <dbReference type="NCBI Taxonomy" id="7010"/>
    <lineage>
        <taxon>Eukaryota</taxon>
        <taxon>Metazoa</taxon>
        <taxon>Ecdysozoa</taxon>
        <taxon>Arthropoda</taxon>
        <taxon>Hexapoda</taxon>
        <taxon>Insecta</taxon>
        <taxon>Pterygota</taxon>
        <taxon>Neoptera</taxon>
        <taxon>Polyneoptera</taxon>
        <taxon>Orthoptera</taxon>
        <taxon>Caelifera</taxon>
        <taxon>Acrididea</taxon>
        <taxon>Acridomorpha</taxon>
        <taxon>Acridoidea</taxon>
        <taxon>Acrididae</taxon>
        <taxon>Cyrtacanthacridinae</taxon>
        <taxon>Schistocerca</taxon>
    </lineage>
</organism>
<dbReference type="AlphaFoldDB" id="A0A8E5NJE3"/>
<dbReference type="InterPro" id="IPR008145">
    <property type="entry name" value="GK/Ca_channel_bsu"/>
</dbReference>
<feature type="domain" description="Guanylate kinase-like" evidence="7">
    <location>
        <begin position="6"/>
        <end position="188"/>
    </location>
</feature>
<evidence type="ECO:0000256" key="4">
    <source>
        <dbReference type="ARBA" id="ARBA00022741"/>
    </source>
</evidence>
<dbReference type="PROSITE" id="PS50052">
    <property type="entry name" value="GUANYLATE_KINASE_2"/>
    <property type="match status" value="1"/>
</dbReference>
<dbReference type="EMBL" id="MW962845">
    <property type="protein sequence ID" value="QVD39611.1"/>
    <property type="molecule type" value="mRNA"/>
</dbReference>
<dbReference type="PANTHER" id="PTHR23117">
    <property type="entry name" value="GUANYLATE KINASE-RELATED"/>
    <property type="match status" value="1"/>
</dbReference>
<dbReference type="InterPro" id="IPR027417">
    <property type="entry name" value="P-loop_NTPase"/>
</dbReference>
<evidence type="ECO:0000256" key="3">
    <source>
        <dbReference type="ARBA" id="ARBA00022679"/>
    </source>
</evidence>
<dbReference type="Gene3D" id="3.40.50.300">
    <property type="entry name" value="P-loop containing nucleotide triphosphate hydrolases"/>
    <property type="match status" value="1"/>
</dbReference>
<evidence type="ECO:0000259" key="7">
    <source>
        <dbReference type="PROSITE" id="PS50052"/>
    </source>
</evidence>
<dbReference type="GeneID" id="126267161"/>
<comment type="similarity">
    <text evidence="1">Belongs to the guanylate kinase family.</text>
</comment>
<dbReference type="InterPro" id="IPR008144">
    <property type="entry name" value="Guanylate_kin-like_dom"/>
</dbReference>
<dbReference type="PROSITE" id="PS00856">
    <property type="entry name" value="GUANYLATE_KINASE_1"/>
    <property type="match status" value="1"/>
</dbReference>
<dbReference type="EC" id="2.7.4.8" evidence="2"/>
<evidence type="ECO:0000256" key="6">
    <source>
        <dbReference type="ARBA" id="ARBA00022840"/>
    </source>
</evidence>
<keyword evidence="4" id="KW-0547">Nucleotide-binding</keyword>
<dbReference type="InterPro" id="IPR017665">
    <property type="entry name" value="Guanylate_kinase"/>
</dbReference>
<dbReference type="InterPro" id="IPR020590">
    <property type="entry name" value="Guanylate_kinase_CS"/>
</dbReference>
<evidence type="ECO:0000313" key="8">
    <source>
        <dbReference type="EMBL" id="QVD39611.1"/>
    </source>
</evidence>
<dbReference type="NCBIfam" id="TIGR03263">
    <property type="entry name" value="guanyl_kin"/>
    <property type="match status" value="1"/>
</dbReference>
<dbReference type="RefSeq" id="XP_049828070.1">
    <property type="nucleotide sequence ID" value="XM_049972113.1"/>
</dbReference>
<evidence type="ECO:0000256" key="5">
    <source>
        <dbReference type="ARBA" id="ARBA00022777"/>
    </source>
</evidence>
<keyword evidence="3" id="KW-0808">Transferase</keyword>
<keyword evidence="5 8" id="KW-0418">Kinase</keyword>
<proteinExistence type="evidence at transcript level"/>
<protein>
    <recommendedName>
        <fullName evidence="2">guanylate kinase</fullName>
        <ecNumber evidence="2">2.7.4.8</ecNumber>
    </recommendedName>
</protein>
<dbReference type="OrthoDB" id="6334211at2759"/>
<keyword evidence="6" id="KW-0067">ATP-binding</keyword>
<dbReference type="SMART" id="SM00072">
    <property type="entry name" value="GuKc"/>
    <property type="match status" value="1"/>
</dbReference>
<dbReference type="GO" id="GO:0004385">
    <property type="term" value="F:GMP kinase activity"/>
    <property type="evidence" value="ECO:0007669"/>
    <property type="project" value="UniProtKB-EC"/>
</dbReference>
<dbReference type="PANTHER" id="PTHR23117:SF13">
    <property type="entry name" value="GUANYLATE KINASE"/>
    <property type="match status" value="1"/>
</dbReference>